<evidence type="ECO:0000313" key="3">
    <source>
        <dbReference type="Proteomes" id="UP000799770"/>
    </source>
</evidence>
<protein>
    <submittedName>
        <fullName evidence="2">Uncharacterized protein</fullName>
    </submittedName>
</protein>
<feature type="compositionally biased region" description="Polar residues" evidence="1">
    <location>
        <begin position="514"/>
        <end position="523"/>
    </location>
</feature>
<feature type="region of interest" description="Disordered" evidence="1">
    <location>
        <begin position="326"/>
        <end position="354"/>
    </location>
</feature>
<feature type="region of interest" description="Disordered" evidence="1">
    <location>
        <begin position="45"/>
        <end position="75"/>
    </location>
</feature>
<evidence type="ECO:0000313" key="2">
    <source>
        <dbReference type="EMBL" id="KAF2105651.1"/>
    </source>
</evidence>
<evidence type="ECO:0000256" key="1">
    <source>
        <dbReference type="SAM" id="MobiDB-lite"/>
    </source>
</evidence>
<feature type="region of interest" description="Disordered" evidence="1">
    <location>
        <begin position="411"/>
        <end position="433"/>
    </location>
</feature>
<accession>A0A6A5YHH5</accession>
<name>A0A6A5YHH5_9PLEO</name>
<keyword evidence="3" id="KW-1185">Reference proteome</keyword>
<dbReference type="Proteomes" id="UP000799770">
    <property type="component" value="Unassembled WGS sequence"/>
</dbReference>
<feature type="region of interest" description="Disordered" evidence="1">
    <location>
        <begin position="514"/>
        <end position="534"/>
    </location>
</feature>
<feature type="compositionally biased region" description="Basic and acidic residues" evidence="1">
    <location>
        <begin position="415"/>
        <end position="433"/>
    </location>
</feature>
<dbReference type="AlphaFoldDB" id="A0A6A5YHH5"/>
<sequence>MSLIYNTIISHTQAMDFDPQGQIQRQTNNPIVKMFRYFVPKRQDSPIESDAAPAGPSTPSESQLSEPVFLQHPPRDSENNYEEYYCAVIPPSTGLPRSSVEKALRSTIYPAIWEDAAHGPNERIAWPNWTLGAFMNTKPSQFVQNSDFSHAALVEMIQNNFAFRPQTRYPPAVNEPWNEVYCKENSGEETQVRDKWNAYQRAEEMNPDFWNGEWFKDPKNCKTGSAQDPTSGLYYYDFKRLDAKIYLGRHFLSSMDLKFFDHDLKENNPQYYFAEGQCLTPTYSEDSESPFSGFDGVVKIPMSYSWVSDESFRCVGVGNGCGYETAGQSAPDSVSDPPARPKRPAPTETSSAPPFHITHSAALRCASAPAENFFAGTIQAQRPETTVPRVQKAEDDVPCCCNICKMNGDRPSGLQDDRLPNGIRDPKPDRDDEFKYPRVQVARTALFPETLLPEVDAFQKDGIWGEEFQAEKREAEHADGLTDGKVMFEREMERQAAAHLADIRKAIQEAQQSLGLPQKSSCETPPHTRQDDVDPGADLYVAWYDTEDIIVVDDLRKETAVLTDSQQHSRALAHNKAMEKQLRAYHRSNHNRANKLKREAESMAQSVSQLSPQRQEIEYFRDRQYATEYAQEVNPFEMVDVVVGAGSDRRAF</sequence>
<organism evidence="2 3">
    <name type="scientific">Lophiotrema nucula</name>
    <dbReference type="NCBI Taxonomy" id="690887"/>
    <lineage>
        <taxon>Eukaryota</taxon>
        <taxon>Fungi</taxon>
        <taxon>Dikarya</taxon>
        <taxon>Ascomycota</taxon>
        <taxon>Pezizomycotina</taxon>
        <taxon>Dothideomycetes</taxon>
        <taxon>Pleosporomycetidae</taxon>
        <taxon>Pleosporales</taxon>
        <taxon>Lophiotremataceae</taxon>
        <taxon>Lophiotrema</taxon>
    </lineage>
</organism>
<dbReference type="EMBL" id="ML977375">
    <property type="protein sequence ID" value="KAF2105651.1"/>
    <property type="molecule type" value="Genomic_DNA"/>
</dbReference>
<proteinExistence type="predicted"/>
<gene>
    <name evidence="2" type="ORF">BDV96DRAFT_608056</name>
</gene>
<reference evidence="2" key="1">
    <citation type="journal article" date="2020" name="Stud. Mycol.">
        <title>101 Dothideomycetes genomes: a test case for predicting lifestyles and emergence of pathogens.</title>
        <authorList>
            <person name="Haridas S."/>
            <person name="Albert R."/>
            <person name="Binder M."/>
            <person name="Bloem J."/>
            <person name="Labutti K."/>
            <person name="Salamov A."/>
            <person name="Andreopoulos B."/>
            <person name="Baker S."/>
            <person name="Barry K."/>
            <person name="Bills G."/>
            <person name="Bluhm B."/>
            <person name="Cannon C."/>
            <person name="Castanera R."/>
            <person name="Culley D."/>
            <person name="Daum C."/>
            <person name="Ezra D."/>
            <person name="Gonzalez J."/>
            <person name="Henrissat B."/>
            <person name="Kuo A."/>
            <person name="Liang C."/>
            <person name="Lipzen A."/>
            <person name="Lutzoni F."/>
            <person name="Magnuson J."/>
            <person name="Mondo S."/>
            <person name="Nolan M."/>
            <person name="Ohm R."/>
            <person name="Pangilinan J."/>
            <person name="Park H.-J."/>
            <person name="Ramirez L."/>
            <person name="Alfaro M."/>
            <person name="Sun H."/>
            <person name="Tritt A."/>
            <person name="Yoshinaga Y."/>
            <person name="Zwiers L.-H."/>
            <person name="Turgeon B."/>
            <person name="Goodwin S."/>
            <person name="Spatafora J."/>
            <person name="Crous P."/>
            <person name="Grigoriev I."/>
        </authorList>
    </citation>
    <scope>NUCLEOTIDE SEQUENCE</scope>
    <source>
        <strain evidence="2">CBS 627.86</strain>
    </source>
</reference>